<evidence type="ECO:0000256" key="8">
    <source>
        <dbReference type="ARBA" id="ARBA00022989"/>
    </source>
</evidence>
<evidence type="ECO:0000256" key="3">
    <source>
        <dbReference type="ARBA" id="ARBA00006669"/>
    </source>
</evidence>
<dbReference type="NCBIfam" id="TIGR01528">
    <property type="entry name" value="NMN_trans_PnuC"/>
    <property type="match status" value="1"/>
</dbReference>
<evidence type="ECO:0000256" key="7">
    <source>
        <dbReference type="ARBA" id="ARBA00022692"/>
    </source>
</evidence>
<evidence type="ECO:0000256" key="1">
    <source>
        <dbReference type="ARBA" id="ARBA00002672"/>
    </source>
</evidence>
<feature type="transmembrane region" description="Helical" evidence="10">
    <location>
        <begin position="211"/>
        <end position="230"/>
    </location>
</feature>
<feature type="transmembrane region" description="Helical" evidence="10">
    <location>
        <begin position="135"/>
        <end position="157"/>
    </location>
</feature>
<feature type="transmembrane region" description="Helical" evidence="10">
    <location>
        <begin position="15"/>
        <end position="35"/>
    </location>
</feature>
<dbReference type="Proteomes" id="UP000278035">
    <property type="component" value="Chromosome"/>
</dbReference>
<evidence type="ECO:0000256" key="2">
    <source>
        <dbReference type="ARBA" id="ARBA00004651"/>
    </source>
</evidence>
<protein>
    <recommendedName>
        <fullName evidence="4">Nicotinamide riboside transporter PnuC</fullName>
    </recommendedName>
</protein>
<feature type="transmembrane region" description="Helical" evidence="10">
    <location>
        <begin position="190"/>
        <end position="205"/>
    </location>
</feature>
<dbReference type="GO" id="GO:0005886">
    <property type="term" value="C:plasma membrane"/>
    <property type="evidence" value="ECO:0007669"/>
    <property type="project" value="UniProtKB-SubCell"/>
</dbReference>
<accession>A0A3G8LVA1</accession>
<keyword evidence="12" id="KW-1185">Reference proteome</keyword>
<evidence type="ECO:0000256" key="5">
    <source>
        <dbReference type="ARBA" id="ARBA00022448"/>
    </source>
</evidence>
<dbReference type="PANTHER" id="PTHR36122">
    <property type="entry name" value="NICOTINAMIDE RIBOSIDE TRANSPORTER PNUC"/>
    <property type="match status" value="1"/>
</dbReference>
<evidence type="ECO:0000256" key="4">
    <source>
        <dbReference type="ARBA" id="ARBA00017522"/>
    </source>
</evidence>
<name>A0A3G8LVA1_9GAMM</name>
<dbReference type="InterPro" id="IPR006419">
    <property type="entry name" value="NMN_transpt_PnuC"/>
</dbReference>
<dbReference type="Pfam" id="PF04973">
    <property type="entry name" value="NMN_transporter"/>
    <property type="match status" value="1"/>
</dbReference>
<gene>
    <name evidence="11" type="ORF">EGC82_13650</name>
</gene>
<dbReference type="PANTHER" id="PTHR36122:SF2">
    <property type="entry name" value="NICOTINAMIDE RIBOSIDE TRANSPORTER PNUC"/>
    <property type="match status" value="1"/>
</dbReference>
<dbReference type="OrthoDB" id="9791248at2"/>
<evidence type="ECO:0000256" key="6">
    <source>
        <dbReference type="ARBA" id="ARBA00022475"/>
    </source>
</evidence>
<proteinExistence type="inferred from homology"/>
<dbReference type="RefSeq" id="WP_124731250.1">
    <property type="nucleotide sequence ID" value="NZ_CBCSKC010000004.1"/>
</dbReference>
<evidence type="ECO:0000313" key="12">
    <source>
        <dbReference type="Proteomes" id="UP000278035"/>
    </source>
</evidence>
<keyword evidence="8 10" id="KW-1133">Transmembrane helix</keyword>
<dbReference type="GO" id="GO:0034257">
    <property type="term" value="F:nicotinamide riboside transmembrane transporter activity"/>
    <property type="evidence" value="ECO:0007669"/>
    <property type="project" value="InterPro"/>
</dbReference>
<organism evidence="11 12">
    <name type="scientific">Shewanella livingstonensis</name>
    <dbReference type="NCBI Taxonomy" id="150120"/>
    <lineage>
        <taxon>Bacteria</taxon>
        <taxon>Pseudomonadati</taxon>
        <taxon>Pseudomonadota</taxon>
        <taxon>Gammaproteobacteria</taxon>
        <taxon>Alteromonadales</taxon>
        <taxon>Shewanellaceae</taxon>
        <taxon>Shewanella</taxon>
    </lineage>
</organism>
<evidence type="ECO:0000256" key="10">
    <source>
        <dbReference type="SAM" id="Phobius"/>
    </source>
</evidence>
<keyword evidence="7 10" id="KW-0812">Transmembrane</keyword>
<comment type="function">
    <text evidence="1">Required for nicotinamide riboside transport across the inner membrane.</text>
</comment>
<feature type="transmembrane region" description="Helical" evidence="10">
    <location>
        <begin position="163"/>
        <end position="183"/>
    </location>
</feature>
<feature type="transmembrane region" description="Helical" evidence="10">
    <location>
        <begin position="67"/>
        <end position="85"/>
    </location>
</feature>
<comment type="similarity">
    <text evidence="3">Belongs to the nicotinamide ribonucleoside (NR) uptake permease (TC 4.B.1) family.</text>
</comment>
<keyword evidence="6" id="KW-1003">Cell membrane</keyword>
<sequence>MNDLLLTLQQAFSEASLMTFWEAIAVMLALAYLILAMKTNIWCWSAAFISTAIYTVLFWNVSLLMESVLNIYYMGMAVYGYWLWLHVPSSQHQEQQSADIDNSSLHKNGLHKNELYNSAQHNIATHQLNITSWSWITHAFVISVTSVVSLLVGYLMANYTSAAFPYIDAATTCFAVVTTYLVAKKVLENWLYWVVIDFVSIYLYFQKGLMLTSGLFVLYVAMAIGGYMMWRKKYRHNIVQQDNIAQEVVGV</sequence>
<evidence type="ECO:0000313" key="11">
    <source>
        <dbReference type="EMBL" id="AZG73713.1"/>
    </source>
</evidence>
<dbReference type="AlphaFoldDB" id="A0A3G8LVA1"/>
<evidence type="ECO:0000256" key="9">
    <source>
        <dbReference type="ARBA" id="ARBA00023136"/>
    </source>
</evidence>
<keyword evidence="5" id="KW-0813">Transport</keyword>
<dbReference type="KEGG" id="slj:EGC82_13650"/>
<dbReference type="EMBL" id="CP034015">
    <property type="protein sequence ID" value="AZG73713.1"/>
    <property type="molecule type" value="Genomic_DNA"/>
</dbReference>
<keyword evidence="9 10" id="KW-0472">Membrane</keyword>
<feature type="transmembrane region" description="Helical" evidence="10">
    <location>
        <begin position="42"/>
        <end position="61"/>
    </location>
</feature>
<reference evidence="12" key="1">
    <citation type="submission" date="2018-11" db="EMBL/GenBank/DDBJ databases">
        <title>Shewanella sp. M2.</title>
        <authorList>
            <person name="Hwang Y.J."/>
            <person name="Hwang C.Y."/>
        </authorList>
    </citation>
    <scope>NUCLEOTIDE SEQUENCE [LARGE SCALE GENOMIC DNA]</scope>
    <source>
        <strain evidence="12">LMG 19866</strain>
    </source>
</reference>
<comment type="subcellular location">
    <subcellularLocation>
        <location evidence="2">Cell membrane</location>
        <topology evidence="2">Multi-pass membrane protein</topology>
    </subcellularLocation>
</comment>